<dbReference type="GO" id="GO:0005783">
    <property type="term" value="C:endoplasmic reticulum"/>
    <property type="evidence" value="ECO:0007669"/>
    <property type="project" value="TreeGrafter"/>
</dbReference>
<evidence type="ECO:0000313" key="4">
    <source>
        <dbReference type="Proteomes" id="UP000816034"/>
    </source>
</evidence>
<keyword evidence="4" id="KW-1185">Reference proteome</keyword>
<reference evidence="3 4" key="1">
    <citation type="journal article" date="2018" name="BMC Genomics">
        <title>The genome of Naegleria lovaniensis, the basis for a comparative approach to unravel pathogenicity factors of the human pathogenic amoeba N. fowleri.</title>
        <authorList>
            <person name="Liechti N."/>
            <person name="Schurch N."/>
            <person name="Bruggmann R."/>
            <person name="Wittwer M."/>
        </authorList>
    </citation>
    <scope>NUCLEOTIDE SEQUENCE [LARGE SCALE GENOMIC DNA]</scope>
    <source>
        <strain evidence="3 4">ATCC 30569</strain>
    </source>
</reference>
<dbReference type="SUPFAM" id="SSF56801">
    <property type="entry name" value="Acetyl-CoA synthetase-like"/>
    <property type="match status" value="1"/>
</dbReference>
<dbReference type="Pfam" id="PF00501">
    <property type="entry name" value="AMP-binding"/>
    <property type="match status" value="1"/>
</dbReference>
<feature type="domain" description="AMP-dependent synthetase/ligase" evidence="1">
    <location>
        <begin position="546"/>
        <end position="792"/>
    </location>
</feature>
<evidence type="ECO:0000313" key="3">
    <source>
        <dbReference type="EMBL" id="KAG2392176.1"/>
    </source>
</evidence>
<name>A0AA88H118_NAELO</name>
<dbReference type="Gene3D" id="3.40.50.720">
    <property type="entry name" value="NAD(P)-binding Rossmann-like Domain"/>
    <property type="match status" value="1"/>
</dbReference>
<dbReference type="InterPro" id="IPR013120">
    <property type="entry name" value="FAR_NAD-bd"/>
</dbReference>
<dbReference type="PANTHER" id="PTHR43272">
    <property type="entry name" value="LONG-CHAIN-FATTY-ACID--COA LIGASE"/>
    <property type="match status" value="1"/>
</dbReference>
<evidence type="ECO:0000259" key="1">
    <source>
        <dbReference type="Pfam" id="PF00501"/>
    </source>
</evidence>
<dbReference type="SUPFAM" id="SSF51735">
    <property type="entry name" value="NAD(P)-binding Rossmann-fold domains"/>
    <property type="match status" value="1"/>
</dbReference>
<evidence type="ECO:0000259" key="2">
    <source>
        <dbReference type="Pfam" id="PF07993"/>
    </source>
</evidence>
<dbReference type="RefSeq" id="XP_044554070.1">
    <property type="nucleotide sequence ID" value="XM_044688194.1"/>
</dbReference>
<dbReference type="EMBL" id="PYSW02000005">
    <property type="protein sequence ID" value="KAG2392176.1"/>
    <property type="molecule type" value="Genomic_DNA"/>
</dbReference>
<organism evidence="3 4">
    <name type="scientific">Naegleria lovaniensis</name>
    <name type="common">Amoeba</name>
    <dbReference type="NCBI Taxonomy" id="51637"/>
    <lineage>
        <taxon>Eukaryota</taxon>
        <taxon>Discoba</taxon>
        <taxon>Heterolobosea</taxon>
        <taxon>Tetramitia</taxon>
        <taxon>Eutetramitia</taxon>
        <taxon>Vahlkampfiidae</taxon>
        <taxon>Naegleria</taxon>
    </lineage>
</organism>
<dbReference type="GeneID" id="68104882"/>
<gene>
    <name evidence="3" type="ORF">C9374_012428</name>
</gene>
<dbReference type="Gene3D" id="3.40.50.12780">
    <property type="entry name" value="N-terminal domain of ligase-like"/>
    <property type="match status" value="2"/>
</dbReference>
<comment type="caution">
    <text evidence="3">The sequence shown here is derived from an EMBL/GenBank/DDBJ whole genome shotgun (WGS) entry which is preliminary data.</text>
</comment>
<sequence>MFNFHKYALTTTPSSMVESTNGDHHHHNCYQQLNAAFGDMFLILKTEFRNNQWMSLVQRVNIYALHKHAYKLYDERNKPTNPPLLSSTSGWVPVSYLTTITPDPLKCMPNKSLDLSRALVDNEEEIEQAENYQKEHGIRMDNYETYCRDVYEFECFENDGKRMVKRSPHQCHVHCLEASKFDEFNITLEEFERNSEEWKKKAREQYPEARDLFFVKNSKHPGYLHGLVKSAYISETIVNALNAFSDRPCLGFRRKITHNDFENRHRFYTFAQLYERVMRFGVGMFNNYDNEKLIKQPRPFSEEEGRGFVGICSGNRPDFFVADWACLTQSFVSIALPKAKVDCLSEDIVNMESVDVMKSACHEIISIVNNSQIPLIVCSRELSVKFLKLIKNGLLPSVQAIIQMDDFLIEDGFDSAAYWKAYQDHSLEDYLQMLRLNYQTNLKELTKKFTTFKQDTTTPYYYLMKSRYPDSNWNMHVSIEDLCDWNLKDEDFVLLNYISENDFNLDCKARILAKELSIELKDMISIELSTFNEYPSFSDSLRFNVRTNKNVNDLCTIIYTSGSTSAEPKGAVLSDKHYNENVTMSIFHYHPLVFISYAPLSHMTDRVNTTACMINGGRTGFYCGDMDRVFEDYQSVQPVTDSNTPRFYNILYSEYQRLRNQLGEGPISQEQESIYQQIRNMLGGRIKSLVTGGASTSPQVIQFLKDCFKCPVFNGYSSTECGFIGSLGVNGVDYLNEKIQEENKKLPRHVMLLDGVEIKLESVPELGYFITDQPHARGEICVKSGTIIKNYYRDSEKTKTAFDSENYFQTGDIGEIDKEKLSLRVIDRKKNIFKLSQGEFVAPENLENLFISKSMFVDQIFLYGNSEKSFLVAVVVPKNLHLLKEMAMNRLHETNSSVDVLDLSRNGVMYHIIQDDINKVAREAKIESYEIPKAFIIELEKFTPENGKMTASDKLCRPALVKFYKQALEELYLQFERADFSNMNNISTKEELQQFLHELFKSGGIVDSLSSIRLSNILSQKFNVNIRADRILQECKSHENPASKLMELIEKYRNNEDGEQIFTSLQEIEQEIDTLVKAIPKISNEQYWDLTQPECILLTGATGFIGVGIWCEQLLENNISSIYCIVRGRSVEEEKHRVFENIRHYCYHLQAEPLETLKQQFEKRVHLLLGDISLANFGLDDTTYETLSRKVDSIIHCAATVNFVMNYSQLKPTNVHSVVECLKLCTREKIKPLHFVSTISVIPSSILDQHKEHETLVPEDFIPLSFNVFNELSEGYPQSKYIAEHVLNHVIQEKNFRWIKIYRPGLVVGHSMNGFCNVREWICRLTCGFVHLEAIPYEYSEGGIQVIPVDTCAKCIVKIANNGRNSRDHYERFII</sequence>
<dbReference type="InterPro" id="IPR042099">
    <property type="entry name" value="ANL_N_sf"/>
</dbReference>
<feature type="domain" description="Thioester reductase (TE)" evidence="2">
    <location>
        <begin position="1098"/>
        <end position="1356"/>
    </location>
</feature>
<accession>A0AA88H118</accession>
<dbReference type="GO" id="GO:0004467">
    <property type="term" value="F:long-chain fatty acid-CoA ligase activity"/>
    <property type="evidence" value="ECO:0007669"/>
    <property type="project" value="TreeGrafter"/>
</dbReference>
<protein>
    <submittedName>
        <fullName evidence="3">Uncharacterized protein</fullName>
    </submittedName>
</protein>
<dbReference type="Proteomes" id="UP000816034">
    <property type="component" value="Unassembled WGS sequence"/>
</dbReference>
<dbReference type="InterPro" id="IPR000873">
    <property type="entry name" value="AMP-dep_synth/lig_dom"/>
</dbReference>
<dbReference type="PANTHER" id="PTHR43272:SF91">
    <property type="entry name" value="CARRIER DOMAIN-CONTAINING PROTEIN"/>
    <property type="match status" value="1"/>
</dbReference>
<proteinExistence type="predicted"/>
<dbReference type="GO" id="GO:0016020">
    <property type="term" value="C:membrane"/>
    <property type="evidence" value="ECO:0007669"/>
    <property type="project" value="TreeGrafter"/>
</dbReference>
<dbReference type="InterPro" id="IPR036291">
    <property type="entry name" value="NAD(P)-bd_dom_sf"/>
</dbReference>
<dbReference type="Pfam" id="PF07993">
    <property type="entry name" value="NAD_binding_4"/>
    <property type="match status" value="1"/>
</dbReference>